<evidence type="ECO:0008006" key="11">
    <source>
        <dbReference type="Google" id="ProtNLM"/>
    </source>
</evidence>
<evidence type="ECO:0000256" key="4">
    <source>
        <dbReference type="ARBA" id="ARBA00022452"/>
    </source>
</evidence>
<keyword evidence="4" id="KW-1134">Transmembrane beta strand</keyword>
<proteinExistence type="inferred from homology"/>
<reference evidence="9 10" key="1">
    <citation type="submission" date="2018-09" db="EMBL/GenBank/DDBJ databases">
        <title>Genome sequencing of strain 6GH32-13.</title>
        <authorList>
            <person name="Weon H.-Y."/>
            <person name="Heo J."/>
            <person name="Kwon S.-W."/>
        </authorList>
    </citation>
    <scope>NUCLEOTIDE SEQUENCE [LARGE SCALE GENOMIC DNA]</scope>
    <source>
        <strain evidence="9 10">5GH32-13</strain>
    </source>
</reference>
<evidence type="ECO:0000313" key="9">
    <source>
        <dbReference type="EMBL" id="AXY77532.1"/>
    </source>
</evidence>
<dbReference type="OrthoDB" id="654651at2"/>
<feature type="chain" id="PRO_5017644663" description="TolC family protein" evidence="8">
    <location>
        <begin position="21"/>
        <end position="240"/>
    </location>
</feature>
<evidence type="ECO:0000256" key="5">
    <source>
        <dbReference type="ARBA" id="ARBA00022692"/>
    </source>
</evidence>
<evidence type="ECO:0000256" key="1">
    <source>
        <dbReference type="ARBA" id="ARBA00004442"/>
    </source>
</evidence>
<dbReference type="InterPro" id="IPR051906">
    <property type="entry name" value="TolC-like"/>
</dbReference>
<dbReference type="GO" id="GO:0015288">
    <property type="term" value="F:porin activity"/>
    <property type="evidence" value="ECO:0007669"/>
    <property type="project" value="TreeGrafter"/>
</dbReference>
<comment type="similarity">
    <text evidence="2">Belongs to the outer membrane factor (OMF) (TC 1.B.17) family.</text>
</comment>
<dbReference type="KEGG" id="pseg:D3H65_27670"/>
<dbReference type="RefSeq" id="WP_119053408.1">
    <property type="nucleotide sequence ID" value="NZ_CP032157.1"/>
</dbReference>
<dbReference type="Gene3D" id="1.20.1600.10">
    <property type="entry name" value="Outer membrane efflux proteins (OEP)"/>
    <property type="match status" value="1"/>
</dbReference>
<comment type="subcellular location">
    <subcellularLocation>
        <location evidence="1">Cell outer membrane</location>
    </subcellularLocation>
</comment>
<evidence type="ECO:0000256" key="8">
    <source>
        <dbReference type="SAM" id="SignalP"/>
    </source>
</evidence>
<keyword evidence="7" id="KW-0998">Cell outer membrane</keyword>
<evidence type="ECO:0000256" key="6">
    <source>
        <dbReference type="ARBA" id="ARBA00023136"/>
    </source>
</evidence>
<gene>
    <name evidence="9" type="ORF">D3H65_27670</name>
</gene>
<dbReference type="PANTHER" id="PTHR30026:SF20">
    <property type="entry name" value="OUTER MEMBRANE PROTEIN TOLC"/>
    <property type="match status" value="1"/>
</dbReference>
<evidence type="ECO:0000313" key="10">
    <source>
        <dbReference type="Proteomes" id="UP000263900"/>
    </source>
</evidence>
<evidence type="ECO:0000256" key="2">
    <source>
        <dbReference type="ARBA" id="ARBA00007613"/>
    </source>
</evidence>
<dbReference type="Proteomes" id="UP000263900">
    <property type="component" value="Chromosome"/>
</dbReference>
<dbReference type="EMBL" id="CP032157">
    <property type="protein sequence ID" value="AXY77532.1"/>
    <property type="molecule type" value="Genomic_DNA"/>
</dbReference>
<dbReference type="GO" id="GO:0015562">
    <property type="term" value="F:efflux transmembrane transporter activity"/>
    <property type="evidence" value="ECO:0007669"/>
    <property type="project" value="InterPro"/>
</dbReference>
<dbReference type="SUPFAM" id="SSF56954">
    <property type="entry name" value="Outer membrane efflux proteins (OEP)"/>
    <property type="match status" value="1"/>
</dbReference>
<dbReference type="PANTHER" id="PTHR30026">
    <property type="entry name" value="OUTER MEMBRANE PROTEIN TOLC"/>
    <property type="match status" value="1"/>
</dbReference>
<dbReference type="GO" id="GO:0009279">
    <property type="term" value="C:cell outer membrane"/>
    <property type="evidence" value="ECO:0007669"/>
    <property type="project" value="UniProtKB-SubCell"/>
</dbReference>
<evidence type="ECO:0000256" key="3">
    <source>
        <dbReference type="ARBA" id="ARBA00022448"/>
    </source>
</evidence>
<feature type="signal peptide" evidence="8">
    <location>
        <begin position="1"/>
        <end position="20"/>
    </location>
</feature>
<keyword evidence="5" id="KW-0812">Transmembrane</keyword>
<name>A0A3B7MSP6_9BACT</name>
<organism evidence="9 10">
    <name type="scientific">Paraflavitalea soli</name>
    <dbReference type="NCBI Taxonomy" id="2315862"/>
    <lineage>
        <taxon>Bacteria</taxon>
        <taxon>Pseudomonadati</taxon>
        <taxon>Bacteroidota</taxon>
        <taxon>Chitinophagia</taxon>
        <taxon>Chitinophagales</taxon>
        <taxon>Chitinophagaceae</taxon>
        <taxon>Paraflavitalea</taxon>
    </lineage>
</organism>
<accession>A0A3B7MSP6</accession>
<dbReference type="InterPro" id="IPR003423">
    <property type="entry name" value="OMP_efflux"/>
</dbReference>
<keyword evidence="8" id="KW-0732">Signal</keyword>
<keyword evidence="10" id="KW-1185">Reference proteome</keyword>
<dbReference type="Pfam" id="PF02321">
    <property type="entry name" value="OEP"/>
    <property type="match status" value="1"/>
</dbReference>
<evidence type="ECO:0000256" key="7">
    <source>
        <dbReference type="ARBA" id="ARBA00023237"/>
    </source>
</evidence>
<keyword evidence="3" id="KW-0813">Transport</keyword>
<protein>
    <recommendedName>
        <fullName evidence="11">TolC family protein</fullName>
    </recommendedName>
</protein>
<sequence>MNKIFAGICLLMLTAAASEAQQPTGRNVSTYHANLDTSQITDIRERLVQLALQNPNFEIADRNVNIATYQLRKAKGSWLGALSASGNVNEYTINPSSAPSNQATLYPKYNFSLNLPLDFFTSRGNEVKIARENIYIANAQKNDQYRTIRKSVLSKYEDYLLHKEKLELITRMTQSEYTEYKLAEKDFSDGLVTPEVFKKAENAYYEQLMRKADFQRNFSIAKLELEQMIGVSIDDILGKK</sequence>
<dbReference type="GO" id="GO:1990281">
    <property type="term" value="C:efflux pump complex"/>
    <property type="evidence" value="ECO:0007669"/>
    <property type="project" value="TreeGrafter"/>
</dbReference>
<keyword evidence="6" id="KW-0472">Membrane</keyword>
<dbReference type="AlphaFoldDB" id="A0A3B7MSP6"/>